<evidence type="ECO:0000256" key="12">
    <source>
        <dbReference type="ARBA" id="ARBA00022927"/>
    </source>
</evidence>
<evidence type="ECO:0000259" key="21">
    <source>
        <dbReference type="PROSITE" id="PS51196"/>
    </source>
</evidence>
<dbReference type="SUPFAM" id="SSF81886">
    <property type="entry name" value="Helical scaffold and wing domains of SecA"/>
    <property type="match status" value="1"/>
</dbReference>
<keyword evidence="14 16" id="KW-0811">Translocation</keyword>
<proteinExistence type="inferred from homology"/>
<keyword evidence="11 16" id="KW-0067">ATP-binding</keyword>
<dbReference type="Pfam" id="PF01043">
    <property type="entry name" value="SecA_PP_bind"/>
    <property type="match status" value="1"/>
</dbReference>
<feature type="binding site" evidence="16">
    <location>
        <begin position="153"/>
        <end position="157"/>
    </location>
    <ligand>
        <name>ATP</name>
        <dbReference type="ChEBI" id="CHEBI:30616"/>
    </ligand>
</feature>
<evidence type="ECO:0000256" key="11">
    <source>
        <dbReference type="ARBA" id="ARBA00022840"/>
    </source>
</evidence>
<keyword evidence="15 16" id="KW-0472">Membrane</keyword>
<dbReference type="Proteomes" id="UP001258315">
    <property type="component" value="Unassembled WGS sequence"/>
</dbReference>
<keyword evidence="13 16" id="KW-1278">Translocase</keyword>
<keyword evidence="8" id="KW-0479">Metal-binding</keyword>
<evidence type="ECO:0000256" key="18">
    <source>
        <dbReference type="SAM" id="MobiDB-lite"/>
    </source>
</evidence>
<dbReference type="HAMAP" id="MF_01382">
    <property type="entry name" value="SecA"/>
    <property type="match status" value="1"/>
</dbReference>
<evidence type="ECO:0000256" key="3">
    <source>
        <dbReference type="ARBA" id="ARBA00007650"/>
    </source>
</evidence>
<keyword evidence="10" id="KW-0862">Zinc</keyword>
<keyword evidence="7" id="KW-0997">Cell inner membrane</keyword>
<dbReference type="RefSeq" id="WP_376717532.1">
    <property type="nucleotide sequence ID" value="NZ_JAVLVU010000001.1"/>
</dbReference>
<feature type="region of interest" description="Disordered" evidence="18">
    <location>
        <begin position="1014"/>
        <end position="1057"/>
    </location>
</feature>
<evidence type="ECO:0000259" key="19">
    <source>
        <dbReference type="PROSITE" id="PS51192"/>
    </source>
</evidence>
<dbReference type="InterPro" id="IPR001650">
    <property type="entry name" value="Helicase_C-like"/>
</dbReference>
<keyword evidence="12 16" id="KW-0653">Protein transport</keyword>
<accession>A0ABU3GXB7</accession>
<evidence type="ECO:0000256" key="16">
    <source>
        <dbReference type="HAMAP-Rule" id="MF_01382"/>
    </source>
</evidence>
<dbReference type="PANTHER" id="PTHR30612:SF0">
    <property type="entry name" value="CHLOROPLAST PROTEIN-TRANSPORTING ATPASE"/>
    <property type="match status" value="1"/>
</dbReference>
<evidence type="ECO:0000256" key="9">
    <source>
        <dbReference type="ARBA" id="ARBA00022741"/>
    </source>
</evidence>
<dbReference type="PROSITE" id="PS01312">
    <property type="entry name" value="SECA"/>
    <property type="match status" value="1"/>
</dbReference>
<evidence type="ECO:0000256" key="8">
    <source>
        <dbReference type="ARBA" id="ARBA00022723"/>
    </source>
</evidence>
<evidence type="ECO:0000256" key="7">
    <source>
        <dbReference type="ARBA" id="ARBA00022519"/>
    </source>
</evidence>
<keyword evidence="4 16" id="KW-0813">Transport</keyword>
<comment type="cofactor">
    <cofactor evidence="1">
        <name>Zn(2+)</name>
        <dbReference type="ChEBI" id="CHEBI:29105"/>
    </cofactor>
</comment>
<evidence type="ECO:0000313" key="22">
    <source>
        <dbReference type="EMBL" id="MDT3404413.1"/>
    </source>
</evidence>
<dbReference type="EMBL" id="JAVLVU010000001">
    <property type="protein sequence ID" value="MDT3404413.1"/>
    <property type="molecule type" value="Genomic_DNA"/>
</dbReference>
<dbReference type="Gene3D" id="1.10.3060.10">
    <property type="entry name" value="Helical scaffold and wing domains of SecA"/>
    <property type="match status" value="1"/>
</dbReference>
<dbReference type="PRINTS" id="PR00906">
    <property type="entry name" value="SECA"/>
</dbReference>
<reference evidence="23" key="1">
    <citation type="submission" date="2023-07" db="EMBL/GenBank/DDBJ databases">
        <title>Functional and genomic diversity of the sorghum phyllosphere microbiome.</title>
        <authorList>
            <person name="Shade A."/>
        </authorList>
    </citation>
    <scope>NUCLEOTIDE SEQUENCE [LARGE SCALE GENOMIC DNA]</scope>
    <source>
        <strain evidence="23">SORGH_AS_0422</strain>
    </source>
</reference>
<dbReference type="Gene3D" id="3.40.50.300">
    <property type="entry name" value="P-loop containing nucleotide triphosphate hydrolases"/>
    <property type="match status" value="2"/>
</dbReference>
<evidence type="ECO:0000259" key="20">
    <source>
        <dbReference type="PROSITE" id="PS51194"/>
    </source>
</evidence>
<dbReference type="NCBIfam" id="NF009536">
    <property type="entry name" value="PRK12901.1"/>
    <property type="match status" value="1"/>
</dbReference>
<feature type="domain" description="Helicase ATP-binding" evidence="19">
    <location>
        <begin position="137"/>
        <end position="296"/>
    </location>
</feature>
<dbReference type="Gene3D" id="3.10.450.50">
    <property type="match status" value="1"/>
</dbReference>
<dbReference type="CDD" id="cd17928">
    <property type="entry name" value="DEXDc_SecA"/>
    <property type="match status" value="1"/>
</dbReference>
<evidence type="ECO:0000256" key="15">
    <source>
        <dbReference type="ARBA" id="ARBA00023136"/>
    </source>
</evidence>
<evidence type="ECO:0000256" key="17">
    <source>
        <dbReference type="RuleBase" id="RU003874"/>
    </source>
</evidence>
<dbReference type="InterPro" id="IPR044722">
    <property type="entry name" value="SecA_SF2_C"/>
</dbReference>
<evidence type="ECO:0000256" key="6">
    <source>
        <dbReference type="ARBA" id="ARBA00022490"/>
    </source>
</evidence>
<dbReference type="PROSITE" id="PS51194">
    <property type="entry name" value="HELICASE_CTER"/>
    <property type="match status" value="1"/>
</dbReference>
<dbReference type="Pfam" id="PF02810">
    <property type="entry name" value="SEC-C"/>
    <property type="match status" value="1"/>
</dbReference>
<dbReference type="PANTHER" id="PTHR30612">
    <property type="entry name" value="SECA INNER MEMBRANE COMPONENT OF SEC PROTEIN SECRETION SYSTEM"/>
    <property type="match status" value="1"/>
</dbReference>
<feature type="binding site" evidence="16">
    <location>
        <position position="135"/>
    </location>
    <ligand>
        <name>ATP</name>
        <dbReference type="ChEBI" id="CHEBI:30616"/>
    </ligand>
</feature>
<dbReference type="InterPro" id="IPR020937">
    <property type="entry name" value="SecA_CS"/>
</dbReference>
<keyword evidence="6 16" id="KW-0963">Cytoplasm</keyword>
<feature type="domain" description="Helicase C-terminal" evidence="20">
    <location>
        <begin position="571"/>
        <end position="747"/>
    </location>
</feature>
<dbReference type="EC" id="7.4.2.8" evidence="16"/>
<dbReference type="InterPro" id="IPR014001">
    <property type="entry name" value="Helicase_ATP-bd"/>
</dbReference>
<dbReference type="InterPro" id="IPR014018">
    <property type="entry name" value="SecA_motor_DEAD"/>
</dbReference>
<keyword evidence="9 16" id="KW-0547">Nucleotide-binding</keyword>
<evidence type="ECO:0000256" key="10">
    <source>
        <dbReference type="ARBA" id="ARBA00022833"/>
    </source>
</evidence>
<dbReference type="CDD" id="cd18803">
    <property type="entry name" value="SF2_C_secA"/>
    <property type="match status" value="1"/>
</dbReference>
<organism evidence="22 23">
    <name type="scientific">Mucilaginibacter terrae</name>
    <dbReference type="NCBI Taxonomy" id="1955052"/>
    <lineage>
        <taxon>Bacteria</taxon>
        <taxon>Pseudomonadati</taxon>
        <taxon>Bacteroidota</taxon>
        <taxon>Sphingobacteriia</taxon>
        <taxon>Sphingobacteriales</taxon>
        <taxon>Sphingobacteriaceae</taxon>
        <taxon>Mucilaginibacter</taxon>
    </lineage>
</organism>
<dbReference type="Gene3D" id="3.90.1440.10">
    <property type="entry name" value="SecA, preprotein cross-linking domain"/>
    <property type="match status" value="1"/>
</dbReference>
<dbReference type="SMART" id="SM00958">
    <property type="entry name" value="SecA_PP_bind"/>
    <property type="match status" value="1"/>
</dbReference>
<comment type="function">
    <text evidence="16">Part of the Sec protein translocase complex. Interacts with the SecYEG preprotein conducting channel. Has a central role in coupling the hydrolysis of ATP to the transfer of proteins into and across the cell membrane, serving as an ATP-driven molecular motor driving the stepwise translocation of polypeptide chains across the membrane.</text>
</comment>
<evidence type="ECO:0000256" key="4">
    <source>
        <dbReference type="ARBA" id="ARBA00022448"/>
    </source>
</evidence>
<evidence type="ECO:0000256" key="1">
    <source>
        <dbReference type="ARBA" id="ARBA00001947"/>
    </source>
</evidence>
<comment type="catalytic activity">
    <reaction evidence="16">
        <text>ATP + H2O + cellular proteinSide 1 = ADP + phosphate + cellular proteinSide 2.</text>
        <dbReference type="EC" id="7.4.2.8"/>
    </reaction>
</comment>
<dbReference type="Pfam" id="PF07517">
    <property type="entry name" value="SecA_DEAD"/>
    <property type="match status" value="1"/>
</dbReference>
<evidence type="ECO:0000256" key="5">
    <source>
        <dbReference type="ARBA" id="ARBA00022475"/>
    </source>
</evidence>
<comment type="subunit">
    <text evidence="16">Monomer and homodimer. Part of the essential Sec protein translocation apparatus which comprises SecA, SecYEG and auxiliary proteins SecDF. Other proteins may also be involved.</text>
</comment>
<dbReference type="SUPFAM" id="SSF52540">
    <property type="entry name" value="P-loop containing nucleoside triphosphate hydrolases"/>
    <property type="match status" value="2"/>
</dbReference>
<sequence>MRGKTIYFKEKIAEGLASIDEQIQAIKADIDANPDMDVNAKVELYTNIDKLEKDRNKELEVILLNILPEAFAVVKETARRWAGNPHIEVTATEFDRQLAARKGNVVIQGDKALHASRWIAAGNEVKWNMVHYDVQLIGGSVLHSGKIAEMATGEGKTLVATLPAYLNALAGQGVHIVTVNDYLARRDSEWMGPLYEFHGLSVDCIDKHEPNSEARRNAYLADITFGTNNEFGFDYLRDNMTRTPEELVQRKLHFAMVDEVDSVLVDDARTPLIISGPIPRGDEHEFYMLKPRIERLVNAQKDYVNKALNEAKKQINDGKTGTDEGGMALIRAHRGLPKSKALIKFLSEGGNRTVLQKTENYYMQDQGKEMPKVDAELFFVIDEKNNSVELTEKGIELITASGEDPKFFVMPDVGTEIAKIEKSDLSAEDKVAHKDELMRDFSIKSERIHSINQLLKAYTLFEKDTEYIVDEGKVKIVDEQTGRILDGRRYSDGLHQAIEAKENVKVEDATQTFATITLQNYFRMYHKLCGMTGTAVTEAGELWEIYKLDVVEIPTNVIAKRDDRQDLVYRTMREKYNAVAEEIVTLTTAGRPVLVGTTSVEISELLSRMLKLRGIKHNVLNAKMHQKEADIVAEAGKAGTVTIATNMAGRGTDIKLGPGVKEAGGLAIVGTERHESRRVDRQLRGRAGRQGDPGSSQFFVSLEDNLMRLFGSERISNLMVRMGIEEGEVIQHSMISKSIERAQKKVEENNFGIRKRLLEYDDVMNSQRTVIYTKRKNALFGERLDVDINNTIYDVVEDVVSEYKESNNYEGFQLEMIRLFSVDPEVTPEEFAGGNANKITEAVFATVTAFYHRKMESIAEQANPVLQDVYRTRGEYIENVMVPFTDGVHGIQVAVPLKKAIDNNGLEVFKSFEKNVNLYLIDDAWKEHLREMDELKQSVQNAVYEQKDPLLVYKFEAFELFRQMLANVNKELVSFLFRGGIPIQQAPEEVHEAQPLPRTDMRQMRMSKPELVHETNGVPDEELVQEKQQPARAEQKIGRNDACPCGSGKKFKNCHGA</sequence>
<dbReference type="InterPro" id="IPR036670">
    <property type="entry name" value="SecA_X-link_sf"/>
</dbReference>
<name>A0ABU3GXB7_9SPHI</name>
<dbReference type="InterPro" id="IPR000185">
    <property type="entry name" value="SecA"/>
</dbReference>
<dbReference type="InterPro" id="IPR027417">
    <property type="entry name" value="P-loop_NTPase"/>
</dbReference>
<dbReference type="InterPro" id="IPR036266">
    <property type="entry name" value="SecA_Wing/Scaffold_sf"/>
</dbReference>
<gene>
    <name evidence="16" type="primary">secA</name>
    <name evidence="22" type="ORF">QE417_003485</name>
</gene>
<dbReference type="Pfam" id="PF21090">
    <property type="entry name" value="P-loop_SecA"/>
    <property type="match status" value="2"/>
</dbReference>
<comment type="subcellular location">
    <subcellularLocation>
        <location evidence="16">Cell membrane</location>
        <topology evidence="16">Peripheral membrane protein</topology>
        <orientation evidence="16">Cytoplasmic side</orientation>
    </subcellularLocation>
    <subcellularLocation>
        <location evidence="16">Cytoplasm</location>
    </subcellularLocation>
    <subcellularLocation>
        <location evidence="2">Membrane</location>
        <topology evidence="2">Peripheral membrane protein</topology>
    </subcellularLocation>
    <text evidence="16">Distribution is 50-50.</text>
</comment>
<evidence type="ECO:0000256" key="13">
    <source>
        <dbReference type="ARBA" id="ARBA00022967"/>
    </source>
</evidence>
<protein>
    <recommendedName>
        <fullName evidence="16 17">Protein translocase subunit SecA</fullName>
        <ecNumber evidence="16">7.4.2.8</ecNumber>
    </recommendedName>
</protein>
<dbReference type="Pfam" id="PF07516">
    <property type="entry name" value="SecA_SW"/>
    <property type="match status" value="1"/>
</dbReference>
<dbReference type="SMART" id="SM00490">
    <property type="entry name" value="HELICc"/>
    <property type="match status" value="1"/>
</dbReference>
<dbReference type="InterPro" id="IPR011116">
    <property type="entry name" value="SecA_Wing/Scaffold"/>
</dbReference>
<dbReference type="InterPro" id="IPR011115">
    <property type="entry name" value="SecA_DEAD"/>
</dbReference>
<dbReference type="PROSITE" id="PS51192">
    <property type="entry name" value="HELICASE_ATP_BIND_1"/>
    <property type="match status" value="1"/>
</dbReference>
<dbReference type="NCBIfam" id="TIGR00963">
    <property type="entry name" value="secA"/>
    <property type="match status" value="1"/>
</dbReference>
<evidence type="ECO:0000256" key="2">
    <source>
        <dbReference type="ARBA" id="ARBA00004170"/>
    </source>
</evidence>
<feature type="binding site" evidence="16">
    <location>
        <position position="653"/>
    </location>
    <ligand>
        <name>ATP</name>
        <dbReference type="ChEBI" id="CHEBI:30616"/>
    </ligand>
</feature>
<evidence type="ECO:0000313" key="23">
    <source>
        <dbReference type="Proteomes" id="UP001258315"/>
    </source>
</evidence>
<keyword evidence="23" id="KW-1185">Reference proteome</keyword>
<keyword evidence="5 16" id="KW-1003">Cell membrane</keyword>
<dbReference type="InterPro" id="IPR011130">
    <property type="entry name" value="SecA_preprotein_X-link_dom"/>
</dbReference>
<feature type="domain" description="SecA family profile" evidence="21">
    <location>
        <begin position="1"/>
        <end position="731"/>
    </location>
</feature>
<dbReference type="SUPFAM" id="SSF81767">
    <property type="entry name" value="Pre-protein crosslinking domain of SecA"/>
    <property type="match status" value="1"/>
</dbReference>
<comment type="caution">
    <text evidence="22">The sequence shown here is derived from an EMBL/GenBank/DDBJ whole genome shotgun (WGS) entry which is preliminary data.</text>
</comment>
<dbReference type="PROSITE" id="PS51196">
    <property type="entry name" value="SECA_MOTOR_DEAD"/>
    <property type="match status" value="1"/>
</dbReference>
<dbReference type="InterPro" id="IPR004027">
    <property type="entry name" value="SEC_C_motif"/>
</dbReference>
<evidence type="ECO:0000256" key="14">
    <source>
        <dbReference type="ARBA" id="ARBA00023010"/>
    </source>
</evidence>
<comment type="similarity">
    <text evidence="3 16 17">Belongs to the SecA family.</text>
</comment>
<dbReference type="SMART" id="SM00957">
    <property type="entry name" value="SecA_DEAD"/>
    <property type="match status" value="1"/>
</dbReference>